<dbReference type="SUPFAM" id="SSF57440">
    <property type="entry name" value="Kringle-like"/>
    <property type="match status" value="1"/>
</dbReference>
<dbReference type="InterPro" id="IPR038178">
    <property type="entry name" value="Kringle_sf"/>
</dbReference>
<evidence type="ECO:0000313" key="7">
    <source>
        <dbReference type="Proteomes" id="UP000694559"/>
    </source>
</evidence>
<accession>A0A8C6XXS7</accession>
<reference evidence="6" key="2">
    <citation type="submission" date="2025-09" db="UniProtKB">
        <authorList>
            <consortium name="Ensembl"/>
        </authorList>
    </citation>
    <scope>IDENTIFICATION</scope>
</reference>
<feature type="domain" description="Kringle" evidence="5">
    <location>
        <begin position="16"/>
        <end position="101"/>
    </location>
</feature>
<keyword evidence="4" id="KW-0472">Membrane</keyword>
<dbReference type="InterPro" id="IPR018056">
    <property type="entry name" value="Kringle_CS"/>
</dbReference>
<dbReference type="PRINTS" id="PR00018">
    <property type="entry name" value="KRINGLE"/>
</dbReference>
<keyword evidence="7" id="KW-1185">Reference proteome</keyword>
<keyword evidence="2 3" id="KW-1015">Disulfide bond</keyword>
<reference evidence="6" key="1">
    <citation type="submission" date="2025-08" db="UniProtKB">
        <authorList>
            <consortium name="Ensembl"/>
        </authorList>
    </citation>
    <scope>IDENTIFICATION</scope>
</reference>
<evidence type="ECO:0000256" key="1">
    <source>
        <dbReference type="ARBA" id="ARBA00022572"/>
    </source>
</evidence>
<dbReference type="PROSITE" id="PS00021">
    <property type="entry name" value="KRINGLE_1"/>
    <property type="match status" value="1"/>
</dbReference>
<dbReference type="Proteomes" id="UP000694559">
    <property type="component" value="Unplaced"/>
</dbReference>
<name>A0A8C6XXS7_NAJNA</name>
<keyword evidence="1 3" id="KW-0420">Kringle</keyword>
<feature type="disulfide bond" evidence="3">
    <location>
        <begin position="73"/>
        <end position="96"/>
    </location>
</feature>
<dbReference type="GeneTree" id="ENSGT00940000155208"/>
<dbReference type="OMA" id="TWISMRI"/>
<dbReference type="InterPro" id="IPR050759">
    <property type="entry name" value="Serine_protease_kringle"/>
</dbReference>
<evidence type="ECO:0000256" key="3">
    <source>
        <dbReference type="PROSITE-ProRule" id="PRU00121"/>
    </source>
</evidence>
<dbReference type="GO" id="GO:0005615">
    <property type="term" value="C:extracellular space"/>
    <property type="evidence" value="ECO:0007669"/>
    <property type="project" value="TreeGrafter"/>
</dbReference>
<evidence type="ECO:0000256" key="2">
    <source>
        <dbReference type="ARBA" id="ARBA00023157"/>
    </source>
</evidence>
<keyword evidence="4" id="KW-0812">Transmembrane</keyword>
<evidence type="ECO:0000256" key="4">
    <source>
        <dbReference type="SAM" id="Phobius"/>
    </source>
</evidence>
<dbReference type="SMART" id="SM00130">
    <property type="entry name" value="KR"/>
    <property type="match status" value="1"/>
</dbReference>
<dbReference type="InterPro" id="IPR000001">
    <property type="entry name" value="Kringle"/>
</dbReference>
<evidence type="ECO:0000313" key="6">
    <source>
        <dbReference type="Ensembl" id="ENSNNAP00000020641.1"/>
    </source>
</evidence>
<keyword evidence="4" id="KW-1133">Transmembrane helix</keyword>
<dbReference type="Pfam" id="PF00051">
    <property type="entry name" value="Kringle"/>
    <property type="match status" value="1"/>
</dbReference>
<dbReference type="GO" id="GO:0005102">
    <property type="term" value="F:signaling receptor binding"/>
    <property type="evidence" value="ECO:0007669"/>
    <property type="project" value="TreeGrafter"/>
</dbReference>
<comment type="caution">
    <text evidence="3">Lacks conserved residue(s) required for the propagation of feature annotation.</text>
</comment>
<dbReference type="Gene3D" id="2.40.20.10">
    <property type="entry name" value="Plasminogen Kringle 4"/>
    <property type="match status" value="1"/>
</dbReference>
<dbReference type="PANTHER" id="PTHR24261">
    <property type="entry name" value="PLASMINOGEN-RELATED"/>
    <property type="match status" value="1"/>
</dbReference>
<dbReference type="CDD" id="cd00108">
    <property type="entry name" value="KR"/>
    <property type="match status" value="1"/>
</dbReference>
<organism evidence="6 7">
    <name type="scientific">Naja naja</name>
    <name type="common">Indian cobra</name>
    <dbReference type="NCBI Taxonomy" id="35670"/>
    <lineage>
        <taxon>Eukaryota</taxon>
        <taxon>Metazoa</taxon>
        <taxon>Chordata</taxon>
        <taxon>Craniata</taxon>
        <taxon>Vertebrata</taxon>
        <taxon>Euteleostomi</taxon>
        <taxon>Lepidosauria</taxon>
        <taxon>Squamata</taxon>
        <taxon>Bifurcata</taxon>
        <taxon>Unidentata</taxon>
        <taxon>Episquamata</taxon>
        <taxon>Toxicofera</taxon>
        <taxon>Serpentes</taxon>
        <taxon>Colubroidea</taxon>
        <taxon>Elapidae</taxon>
        <taxon>Elapinae</taxon>
        <taxon>Naja</taxon>
    </lineage>
</organism>
<dbReference type="Ensembl" id="ENSNNAT00000021650.1">
    <property type="protein sequence ID" value="ENSNNAP00000020641.1"/>
    <property type="gene ID" value="ENSNNAG00000013701.1"/>
</dbReference>
<sequence length="109" mass="12570">TSEGWKDEPVPQQAVDCYYDNGSSYRGTTAVTTTGKKCQTWISMRIAILIVFSFVFVSYTPSAYPNNLISNYCRNPDGEPRPWCFTSLLTKRWEFCNIPRCGKYHLCNY</sequence>
<feature type="transmembrane region" description="Helical" evidence="4">
    <location>
        <begin position="46"/>
        <end position="64"/>
    </location>
</feature>
<evidence type="ECO:0000259" key="5">
    <source>
        <dbReference type="PROSITE" id="PS50070"/>
    </source>
</evidence>
<proteinExistence type="predicted"/>
<dbReference type="PANTHER" id="PTHR24261:SF7">
    <property type="entry name" value="KRINGLE DOMAIN-CONTAINING PROTEIN"/>
    <property type="match status" value="1"/>
</dbReference>
<dbReference type="PROSITE" id="PS50070">
    <property type="entry name" value="KRINGLE_2"/>
    <property type="match status" value="1"/>
</dbReference>
<dbReference type="InterPro" id="IPR013806">
    <property type="entry name" value="Kringle-like"/>
</dbReference>
<dbReference type="AlphaFoldDB" id="A0A8C6XXS7"/>
<protein>
    <recommendedName>
        <fullName evidence="5">Kringle domain-containing protein</fullName>
    </recommendedName>
</protein>
<dbReference type="GO" id="GO:0004175">
    <property type="term" value="F:endopeptidase activity"/>
    <property type="evidence" value="ECO:0007669"/>
    <property type="project" value="TreeGrafter"/>
</dbReference>